<evidence type="ECO:0000259" key="15">
    <source>
        <dbReference type="PROSITE" id="PS51986"/>
    </source>
</evidence>
<evidence type="ECO:0000313" key="17">
    <source>
        <dbReference type="EMBL" id="PIU68384.1"/>
    </source>
</evidence>
<feature type="binding site" evidence="10">
    <location>
        <position position="211"/>
    </location>
    <ligand>
        <name>ATP</name>
        <dbReference type="ChEBI" id="CHEBI:30616"/>
    </ligand>
</feature>
<accession>A0A2M7AM08</accession>
<dbReference type="Pfam" id="PF03951">
    <property type="entry name" value="Gln-synt_N"/>
    <property type="match status" value="1"/>
</dbReference>
<evidence type="ECO:0000256" key="4">
    <source>
        <dbReference type="ARBA" id="ARBA00022490"/>
    </source>
</evidence>
<dbReference type="AlphaFoldDB" id="A0A2M7AM08"/>
<feature type="domain" description="GS beta-grasp" evidence="15">
    <location>
        <begin position="13"/>
        <end position="103"/>
    </location>
</feature>
<feature type="binding site" evidence="9">
    <location>
        <position position="366"/>
    </location>
    <ligand>
        <name>L-glutamate</name>
        <dbReference type="ChEBI" id="CHEBI:29985"/>
    </ligand>
</feature>
<dbReference type="Gene3D" id="3.30.590.10">
    <property type="entry name" value="Glutamine synthetase/guanido kinase, catalytic domain"/>
    <property type="match status" value="1"/>
</dbReference>
<feature type="binding site" evidence="11">
    <location>
        <position position="216"/>
    </location>
    <ligand>
        <name>Mg(2+)</name>
        <dbReference type="ChEBI" id="CHEBI:18420"/>
        <label>1</label>
    </ligand>
</feature>
<evidence type="ECO:0000256" key="12">
    <source>
        <dbReference type="PIRSR" id="PIRSR604809-50"/>
    </source>
</evidence>
<dbReference type="Pfam" id="PF00120">
    <property type="entry name" value="Gln-synt_C"/>
    <property type="match status" value="1"/>
</dbReference>
<dbReference type="EMBL" id="PEWD01000079">
    <property type="protein sequence ID" value="PIU68384.1"/>
    <property type="molecule type" value="Genomic_DNA"/>
</dbReference>
<dbReference type="GO" id="GO:0019740">
    <property type="term" value="P:nitrogen utilization"/>
    <property type="evidence" value="ECO:0007669"/>
    <property type="project" value="TreeGrafter"/>
</dbReference>
<organism evidence="17 18">
    <name type="scientific">candidate division WWE3 bacterium CG06_land_8_20_14_3_00_42_16</name>
    <dbReference type="NCBI Taxonomy" id="1975083"/>
    <lineage>
        <taxon>Bacteria</taxon>
        <taxon>Katanobacteria</taxon>
    </lineage>
</organism>
<evidence type="ECO:0000256" key="1">
    <source>
        <dbReference type="ARBA" id="ARBA00004496"/>
    </source>
</evidence>
<comment type="cofactor">
    <cofactor evidence="11">
        <name>Mg(2+)</name>
        <dbReference type="ChEBI" id="CHEBI:18420"/>
    </cofactor>
    <text evidence="11">Binds 2 Mg(2+) ions per subunit.</text>
</comment>
<dbReference type="GO" id="GO:0046872">
    <property type="term" value="F:metal ion binding"/>
    <property type="evidence" value="ECO:0007669"/>
    <property type="project" value="UniProtKB-KW"/>
</dbReference>
<dbReference type="InterPro" id="IPR004809">
    <property type="entry name" value="Gln_synth_I"/>
</dbReference>
<proteinExistence type="inferred from homology"/>
<dbReference type="InterPro" id="IPR036651">
    <property type="entry name" value="Gln_synt_N_sf"/>
</dbReference>
<feature type="binding site" evidence="10">
    <location>
        <position position="345"/>
    </location>
    <ligand>
        <name>ATP</name>
        <dbReference type="ChEBI" id="CHEBI:30616"/>
    </ligand>
</feature>
<dbReference type="InterPro" id="IPR027303">
    <property type="entry name" value="Gln_synth_gly_rich_site"/>
</dbReference>
<dbReference type="InterPro" id="IPR008146">
    <property type="entry name" value="Gln_synth_cat_dom"/>
</dbReference>
<dbReference type="NCBIfam" id="TIGR00653">
    <property type="entry name" value="GlnA"/>
    <property type="match status" value="1"/>
</dbReference>
<keyword evidence="4" id="KW-0963">Cytoplasm</keyword>
<feature type="binding site" evidence="9">
    <location>
        <position position="327"/>
    </location>
    <ligand>
        <name>L-glutamate</name>
        <dbReference type="ChEBI" id="CHEBI:29985"/>
    </ligand>
</feature>
<keyword evidence="7 10" id="KW-0067">ATP-binding</keyword>
<dbReference type="GO" id="GO:0005524">
    <property type="term" value="F:ATP binding"/>
    <property type="evidence" value="ECO:0007669"/>
    <property type="project" value="UniProtKB-KW"/>
</dbReference>
<dbReference type="SMART" id="SM01230">
    <property type="entry name" value="Gln-synt_C"/>
    <property type="match status" value="1"/>
</dbReference>
<feature type="binding site" evidence="9">
    <location>
        <position position="345"/>
    </location>
    <ligand>
        <name>L-glutamate</name>
        <dbReference type="ChEBI" id="CHEBI:29985"/>
    </ligand>
</feature>
<protein>
    <recommendedName>
        <fullName evidence="3">Glutamine synthetase</fullName>
    </recommendedName>
    <alternativeName>
        <fullName evidence="8">Glutamate--ammonia ligase</fullName>
    </alternativeName>
</protein>
<keyword evidence="11" id="KW-0460">Magnesium</keyword>
<dbReference type="GO" id="GO:0006542">
    <property type="term" value="P:glutamine biosynthetic process"/>
    <property type="evidence" value="ECO:0007669"/>
    <property type="project" value="InterPro"/>
</dbReference>
<feature type="binding site" evidence="11">
    <location>
        <position position="136"/>
    </location>
    <ligand>
        <name>Mg(2+)</name>
        <dbReference type="ChEBI" id="CHEBI:18420"/>
        <label>1</label>
    </ligand>
</feature>
<feature type="domain" description="GS catalytic" evidence="16">
    <location>
        <begin position="111"/>
        <end position="479"/>
    </location>
</feature>
<keyword evidence="5 17" id="KW-0436">Ligase</keyword>
<feature type="binding site" evidence="11">
    <location>
        <position position="138"/>
    </location>
    <ligand>
        <name>Mg(2+)</name>
        <dbReference type="ChEBI" id="CHEBI:18420"/>
        <label>1</label>
    </ligand>
</feature>
<feature type="binding site" evidence="9">
    <location>
        <position position="333"/>
    </location>
    <ligand>
        <name>L-glutamate</name>
        <dbReference type="ChEBI" id="CHEBI:29985"/>
    </ligand>
</feature>
<sequence>MEIKEIVKVIEEKKIENFSLRICDLDGRQVHFTIPVERFYRNSRLDTSFFENGVAFDGSSIEGFKSIEQSDLLAVPDIQSAVVDNISKTPTLVFHCNLIDPEGNVSYWLDPRAVAKRAEKYLIETGIADTAFFGLEIEFFLFDSVKWKIGEGFSYHNIASAEGGIGEFEDIGDKYKIRPQEGYLKMPPFDQFKEIRDEMVKKLKETEFMIERDTHERATAGSAEIDIKYQPLLKMADQMLLFKYLIRNVAASYHKMATFMPKPLRGHNGNGMHLHHSLWKEGKPLFYDPEGSYYQLSKLAMQYLGGILTHAKSLSAITSPSVNSYKRLVPGFEAPTTIAFGYRNRSTCIRIPAYPDKPEAKRIEFRIPDPSTNPYLCFAAIMLAGIDGVKRRIDPVKAGFGPLEKNGYDLVQKEKEKIQFIPGSLDRALNELEKDHAYLLEGGVFTKEFLELWITHKRNEIKKINQYPDAVDFEFYFDC</sequence>
<evidence type="ECO:0000256" key="5">
    <source>
        <dbReference type="ARBA" id="ARBA00022598"/>
    </source>
</evidence>
<evidence type="ECO:0000256" key="8">
    <source>
        <dbReference type="ARBA" id="ARBA00030668"/>
    </source>
</evidence>
<dbReference type="GO" id="GO:0004356">
    <property type="term" value="F:glutamine synthetase activity"/>
    <property type="evidence" value="ECO:0007669"/>
    <property type="project" value="InterPro"/>
</dbReference>
<feature type="binding site" evidence="10">
    <location>
        <begin position="275"/>
        <end position="277"/>
    </location>
    <ligand>
        <name>ATP</name>
        <dbReference type="ChEBI" id="CHEBI:30616"/>
    </ligand>
</feature>
<evidence type="ECO:0000256" key="10">
    <source>
        <dbReference type="PIRSR" id="PIRSR604809-2"/>
    </source>
</evidence>
<evidence type="ECO:0000256" key="6">
    <source>
        <dbReference type="ARBA" id="ARBA00022741"/>
    </source>
</evidence>
<name>A0A2M7AM08_UNCKA</name>
<evidence type="ECO:0000256" key="14">
    <source>
        <dbReference type="RuleBase" id="RU000384"/>
    </source>
</evidence>
<dbReference type="PROSITE" id="PS51986">
    <property type="entry name" value="GS_BETA_GRASP"/>
    <property type="match status" value="1"/>
</dbReference>
<evidence type="ECO:0000256" key="7">
    <source>
        <dbReference type="ARBA" id="ARBA00022840"/>
    </source>
</evidence>
<dbReference type="SUPFAM" id="SSF54368">
    <property type="entry name" value="Glutamine synthetase, N-terminal domain"/>
    <property type="match status" value="1"/>
</dbReference>
<evidence type="ECO:0000256" key="13">
    <source>
        <dbReference type="PROSITE-ProRule" id="PRU01330"/>
    </source>
</evidence>
<feature type="binding site" evidence="11">
    <location>
        <position position="364"/>
    </location>
    <ligand>
        <name>Mg(2+)</name>
        <dbReference type="ChEBI" id="CHEBI:18420"/>
        <label>1</label>
    </ligand>
</feature>
<dbReference type="InterPro" id="IPR014746">
    <property type="entry name" value="Gln_synth/guanido_kin_cat_dom"/>
</dbReference>
<dbReference type="SUPFAM" id="SSF55931">
    <property type="entry name" value="Glutamine synthetase/guanido kinase"/>
    <property type="match status" value="1"/>
</dbReference>
<evidence type="ECO:0000256" key="9">
    <source>
        <dbReference type="PIRSR" id="PIRSR604809-1"/>
    </source>
</evidence>
<evidence type="ECO:0000256" key="3">
    <source>
        <dbReference type="ARBA" id="ARBA00021364"/>
    </source>
</evidence>
<keyword evidence="11" id="KW-0479">Metal-binding</keyword>
<feature type="binding site" evidence="11">
    <location>
        <position position="224"/>
    </location>
    <ligand>
        <name>Mg(2+)</name>
        <dbReference type="ChEBI" id="CHEBI:18420"/>
        <label>1</label>
    </ligand>
</feature>
<dbReference type="InterPro" id="IPR008147">
    <property type="entry name" value="Gln_synt_N"/>
</dbReference>
<evidence type="ECO:0000313" key="18">
    <source>
        <dbReference type="Proteomes" id="UP000229916"/>
    </source>
</evidence>
<dbReference type="Gene3D" id="3.10.20.70">
    <property type="entry name" value="Glutamine synthetase, N-terminal domain"/>
    <property type="match status" value="1"/>
</dbReference>
<comment type="caution">
    <text evidence="17">The sequence shown here is derived from an EMBL/GenBank/DDBJ whole genome shotgun (WGS) entry which is preliminary data.</text>
</comment>
<dbReference type="GO" id="GO:0016020">
    <property type="term" value="C:membrane"/>
    <property type="evidence" value="ECO:0007669"/>
    <property type="project" value="TreeGrafter"/>
</dbReference>
<reference evidence="18" key="1">
    <citation type="submission" date="2017-09" db="EMBL/GenBank/DDBJ databases">
        <title>Depth-based differentiation of microbial function through sediment-hosted aquifers and enrichment of novel symbionts in the deep terrestrial subsurface.</title>
        <authorList>
            <person name="Probst A.J."/>
            <person name="Ladd B."/>
            <person name="Jarett J.K."/>
            <person name="Geller-Mcgrath D.E."/>
            <person name="Sieber C.M.K."/>
            <person name="Emerson J.B."/>
            <person name="Anantharaman K."/>
            <person name="Thomas B.C."/>
            <person name="Malmstrom R."/>
            <person name="Stieglmeier M."/>
            <person name="Klingl A."/>
            <person name="Woyke T."/>
            <person name="Ryan C.M."/>
            <person name="Banfield J.F."/>
        </authorList>
    </citation>
    <scope>NUCLEOTIDE SEQUENCE [LARGE SCALE GENOMIC DNA]</scope>
</reference>
<keyword evidence="6 10" id="KW-0547">Nucleotide-binding</keyword>
<dbReference type="PROSITE" id="PS00181">
    <property type="entry name" value="GLNA_ATP"/>
    <property type="match status" value="1"/>
</dbReference>
<evidence type="ECO:0000259" key="16">
    <source>
        <dbReference type="PROSITE" id="PS51987"/>
    </source>
</evidence>
<dbReference type="Proteomes" id="UP000229916">
    <property type="component" value="Unassembled WGS sequence"/>
</dbReference>
<dbReference type="PANTHER" id="PTHR43407">
    <property type="entry name" value="GLUTAMINE SYNTHETASE"/>
    <property type="match status" value="1"/>
</dbReference>
<feature type="binding site" evidence="11">
    <location>
        <position position="273"/>
    </location>
    <ligand>
        <name>Mg(2+)</name>
        <dbReference type="ChEBI" id="CHEBI:18420"/>
        <label>1</label>
    </ligand>
</feature>
<dbReference type="PANTHER" id="PTHR43407:SF1">
    <property type="entry name" value="LENGSIN"/>
    <property type="match status" value="1"/>
</dbReference>
<feature type="modified residue" description="O-AMP-tyrosine" evidence="12">
    <location>
        <position position="408"/>
    </location>
</feature>
<feature type="binding site" evidence="9">
    <location>
        <begin position="268"/>
        <end position="269"/>
    </location>
    <ligand>
        <name>L-glutamate</name>
        <dbReference type="ChEBI" id="CHEBI:29985"/>
    </ligand>
</feature>
<keyword evidence="12" id="KW-0597">Phosphoprotein</keyword>
<evidence type="ECO:0000256" key="2">
    <source>
        <dbReference type="ARBA" id="ARBA00009897"/>
    </source>
</evidence>
<gene>
    <name evidence="17" type="primary">glnA</name>
    <name evidence="17" type="ORF">COS81_04170</name>
</gene>
<evidence type="ECO:0000256" key="11">
    <source>
        <dbReference type="PIRSR" id="PIRSR604809-3"/>
    </source>
</evidence>
<dbReference type="GO" id="GO:0005737">
    <property type="term" value="C:cytoplasm"/>
    <property type="evidence" value="ECO:0007669"/>
    <property type="project" value="UniProtKB-SubCell"/>
</dbReference>
<comment type="subcellular location">
    <subcellularLocation>
        <location evidence="1">Cytoplasm</location>
    </subcellularLocation>
</comment>
<comment type="similarity">
    <text evidence="2 13 14">Belongs to the glutamine synthetase family.</text>
</comment>
<dbReference type="PROSITE" id="PS51987">
    <property type="entry name" value="GS_CATALYTIC"/>
    <property type="match status" value="1"/>
</dbReference>